<proteinExistence type="inferred from homology"/>
<dbReference type="Gene3D" id="3.40.640.10">
    <property type="entry name" value="Type I PLP-dependent aspartate aminotransferase-like (Major domain)"/>
    <property type="match status" value="1"/>
</dbReference>
<feature type="domain" description="Aromatic amino acid beta-eliminating lyase/threonine aldolase" evidence="4">
    <location>
        <begin position="37"/>
        <end position="300"/>
    </location>
</feature>
<dbReference type="PANTHER" id="PTHR48097">
    <property type="entry name" value="L-THREONINE ALDOLASE-RELATED"/>
    <property type="match status" value="1"/>
</dbReference>
<dbReference type="InterPro" id="IPR015421">
    <property type="entry name" value="PyrdxlP-dep_Trfase_major"/>
</dbReference>
<dbReference type="GO" id="GO:0006567">
    <property type="term" value="P:L-threonine catabolic process"/>
    <property type="evidence" value="ECO:0007669"/>
    <property type="project" value="TreeGrafter"/>
</dbReference>
<dbReference type="GO" id="GO:0008732">
    <property type="term" value="F:L-allo-threonine aldolase activity"/>
    <property type="evidence" value="ECO:0007669"/>
    <property type="project" value="TreeGrafter"/>
</dbReference>
<dbReference type="PANTHER" id="PTHR48097:SF9">
    <property type="entry name" value="L-THREONINE ALDOLASE"/>
    <property type="match status" value="1"/>
</dbReference>
<dbReference type="InterPro" id="IPR015424">
    <property type="entry name" value="PyrdxlP-dep_Trfase"/>
</dbReference>
<accession>A0A7Y6IAW2</accession>
<sequence length="382" mass="41392">MLLRIVAITAELVSMSDSSTPVRRSLFLHAPLRRRPRAMLEQMLRLVDEDTPPDGPDGPVAVLERRLADLLGKESALFFPSGTMAQQAALRVHADARGRRTFAAHPQSHLDVWEEQGYNAVHGLRFHRTGDPFELMTARDLAAIGEPLAAVLWELPQRDLGGLLPEWDDLCGQVALVRASGAASHLDGARLWEAQTYYRRPFDQIAGLFDSVYVSLYKSLQGVRGAVLAADTDTVRAAAVWRQRLGGGMADAWPLALAALVGLDTLPPRMAAFRDHAIAIAAAVNADGVARAHPDPPQTPIFHIHLPAPKAAVERAGAAILAEHGVQLWGRVRSGPEPSRCGFEVTVGENAMEFTPDEVAALIRDLLERCSATDGRSRPAAP</sequence>
<evidence type="ECO:0000256" key="3">
    <source>
        <dbReference type="ARBA" id="ARBA00022898"/>
    </source>
</evidence>
<protein>
    <submittedName>
        <fullName evidence="5">Threonine aldolase</fullName>
    </submittedName>
</protein>
<dbReference type="AlphaFoldDB" id="A0A7Y6IAW2"/>
<reference evidence="5 6" key="1">
    <citation type="submission" date="2020-06" db="EMBL/GenBank/DDBJ databases">
        <title>Nonomuraea sp. SMC257, a novel actinomycete isolated from soil.</title>
        <authorList>
            <person name="Chanama M."/>
        </authorList>
    </citation>
    <scope>NUCLEOTIDE SEQUENCE [LARGE SCALE GENOMIC DNA]</scope>
    <source>
        <strain evidence="5 6">SMC257</strain>
    </source>
</reference>
<dbReference type="SUPFAM" id="SSF53383">
    <property type="entry name" value="PLP-dependent transferases"/>
    <property type="match status" value="1"/>
</dbReference>
<keyword evidence="6" id="KW-1185">Reference proteome</keyword>
<dbReference type="GO" id="GO:0006545">
    <property type="term" value="P:glycine biosynthetic process"/>
    <property type="evidence" value="ECO:0007669"/>
    <property type="project" value="TreeGrafter"/>
</dbReference>
<evidence type="ECO:0000259" key="4">
    <source>
        <dbReference type="Pfam" id="PF01212"/>
    </source>
</evidence>
<dbReference type="Pfam" id="PF01212">
    <property type="entry name" value="Beta_elim_lyase"/>
    <property type="match status" value="1"/>
</dbReference>
<gene>
    <name evidence="5" type="ORF">HTZ77_21945</name>
</gene>
<dbReference type="Proteomes" id="UP000586042">
    <property type="component" value="Unassembled WGS sequence"/>
</dbReference>
<comment type="caution">
    <text evidence="5">The sequence shown here is derived from an EMBL/GenBank/DDBJ whole genome shotgun (WGS) entry which is preliminary data.</text>
</comment>
<evidence type="ECO:0000256" key="1">
    <source>
        <dbReference type="ARBA" id="ARBA00001933"/>
    </source>
</evidence>
<comment type="cofactor">
    <cofactor evidence="1">
        <name>pyridoxal 5'-phosphate</name>
        <dbReference type="ChEBI" id="CHEBI:597326"/>
    </cofactor>
</comment>
<dbReference type="Gene3D" id="3.90.1150.10">
    <property type="entry name" value="Aspartate Aminotransferase, domain 1"/>
    <property type="match status" value="1"/>
</dbReference>
<name>A0A7Y6IAW2_9ACTN</name>
<dbReference type="InterPro" id="IPR015422">
    <property type="entry name" value="PyrdxlP-dep_Trfase_small"/>
</dbReference>
<dbReference type="GO" id="GO:0005829">
    <property type="term" value="C:cytosol"/>
    <property type="evidence" value="ECO:0007669"/>
    <property type="project" value="TreeGrafter"/>
</dbReference>
<comment type="similarity">
    <text evidence="2">Belongs to the threonine aldolase family.</text>
</comment>
<organism evidence="5 6">
    <name type="scientific">Nonomuraea montanisoli</name>
    <dbReference type="NCBI Taxonomy" id="2741721"/>
    <lineage>
        <taxon>Bacteria</taxon>
        <taxon>Bacillati</taxon>
        <taxon>Actinomycetota</taxon>
        <taxon>Actinomycetes</taxon>
        <taxon>Streptosporangiales</taxon>
        <taxon>Streptosporangiaceae</taxon>
        <taxon>Nonomuraea</taxon>
    </lineage>
</organism>
<dbReference type="EMBL" id="JABWGN010000008">
    <property type="protein sequence ID" value="NUW34075.1"/>
    <property type="molecule type" value="Genomic_DNA"/>
</dbReference>
<keyword evidence="3" id="KW-0663">Pyridoxal phosphate</keyword>
<evidence type="ECO:0000313" key="6">
    <source>
        <dbReference type="Proteomes" id="UP000586042"/>
    </source>
</evidence>
<dbReference type="InterPro" id="IPR001597">
    <property type="entry name" value="ArAA_b-elim_lyase/Thr_aldolase"/>
</dbReference>
<evidence type="ECO:0000256" key="2">
    <source>
        <dbReference type="ARBA" id="ARBA00006966"/>
    </source>
</evidence>
<evidence type="ECO:0000313" key="5">
    <source>
        <dbReference type="EMBL" id="NUW34075.1"/>
    </source>
</evidence>